<comment type="subunit">
    <text evidence="15">Monomer and homodimer. Part of the essential Sec protein translocation apparatus which comprises SecA, SecYEG and auxiliary proteins SecDF. Other proteins may also be involved.</text>
</comment>
<dbReference type="GO" id="GO:0017038">
    <property type="term" value="P:protein import"/>
    <property type="evidence" value="ECO:0007669"/>
    <property type="project" value="InterPro"/>
</dbReference>
<evidence type="ECO:0000313" key="19">
    <source>
        <dbReference type="EMBL" id="TWT97064.1"/>
    </source>
</evidence>
<evidence type="ECO:0000256" key="14">
    <source>
        <dbReference type="ARBA" id="ARBA00023136"/>
    </source>
</evidence>
<dbReference type="Gene3D" id="1.10.3060.10">
    <property type="entry name" value="Helical scaffold and wing domains of SecA"/>
    <property type="match status" value="2"/>
</dbReference>
<evidence type="ECO:0000256" key="13">
    <source>
        <dbReference type="ARBA" id="ARBA00023010"/>
    </source>
</evidence>
<evidence type="ECO:0000256" key="1">
    <source>
        <dbReference type="ARBA" id="ARBA00001947"/>
    </source>
</evidence>
<dbReference type="InterPro" id="IPR004027">
    <property type="entry name" value="SEC_C_motif"/>
</dbReference>
<dbReference type="Proteomes" id="UP000317421">
    <property type="component" value="Unassembled WGS sequence"/>
</dbReference>
<evidence type="ECO:0000256" key="3">
    <source>
        <dbReference type="ARBA" id="ARBA00007650"/>
    </source>
</evidence>
<evidence type="ECO:0000256" key="10">
    <source>
        <dbReference type="ARBA" id="ARBA00022840"/>
    </source>
</evidence>
<reference evidence="19 20" key="1">
    <citation type="submission" date="2019-02" db="EMBL/GenBank/DDBJ databases">
        <title>Deep-cultivation of Planctomycetes and their phenomic and genomic characterization uncovers novel biology.</title>
        <authorList>
            <person name="Wiegand S."/>
            <person name="Jogler M."/>
            <person name="Boedeker C."/>
            <person name="Pinto D."/>
            <person name="Vollmers J."/>
            <person name="Rivas-Marin E."/>
            <person name="Kohn T."/>
            <person name="Peeters S.H."/>
            <person name="Heuer A."/>
            <person name="Rast P."/>
            <person name="Oberbeckmann S."/>
            <person name="Bunk B."/>
            <person name="Jeske O."/>
            <person name="Meyerdierks A."/>
            <person name="Storesund J.E."/>
            <person name="Kallscheuer N."/>
            <person name="Luecker S."/>
            <person name="Lage O.M."/>
            <person name="Pohl T."/>
            <person name="Merkel B.J."/>
            <person name="Hornburger P."/>
            <person name="Mueller R.-W."/>
            <person name="Bruemmer F."/>
            <person name="Labrenz M."/>
            <person name="Spormann A.M."/>
            <person name="Op Den Camp H."/>
            <person name="Overmann J."/>
            <person name="Amann R."/>
            <person name="Jetten M.S.M."/>
            <person name="Mascher T."/>
            <person name="Medema M.H."/>
            <person name="Devos D.P."/>
            <person name="Kaster A.-K."/>
            <person name="Ovreas L."/>
            <person name="Rohde M."/>
            <person name="Galperin M.Y."/>
            <person name="Jogler C."/>
        </authorList>
    </citation>
    <scope>NUCLEOTIDE SEQUENCE [LARGE SCALE GENOMIC DNA]</scope>
    <source>
        <strain evidence="19 20">Pla108</strain>
    </source>
</reference>
<evidence type="ECO:0000313" key="20">
    <source>
        <dbReference type="Proteomes" id="UP000317421"/>
    </source>
</evidence>
<dbReference type="GO" id="GO:0005886">
    <property type="term" value="C:plasma membrane"/>
    <property type="evidence" value="ECO:0007669"/>
    <property type="project" value="UniProtKB-SubCell"/>
</dbReference>
<evidence type="ECO:0000259" key="18">
    <source>
        <dbReference type="PROSITE" id="PS51196"/>
    </source>
</evidence>
<feature type="domain" description="SecA family profile" evidence="18">
    <location>
        <begin position="52"/>
        <end position="719"/>
    </location>
</feature>
<dbReference type="Pfam" id="PF07517">
    <property type="entry name" value="SecA_DEAD"/>
    <property type="match status" value="1"/>
</dbReference>
<keyword evidence="8 15" id="KW-0547">Nucleotide-binding</keyword>
<dbReference type="InterPro" id="IPR027417">
    <property type="entry name" value="P-loop_NTPase"/>
</dbReference>
<dbReference type="SMART" id="SM00957">
    <property type="entry name" value="SecA_DEAD"/>
    <property type="match status" value="1"/>
</dbReference>
<evidence type="ECO:0000256" key="12">
    <source>
        <dbReference type="ARBA" id="ARBA00022967"/>
    </source>
</evidence>
<keyword evidence="9" id="KW-0862">Zinc</keyword>
<dbReference type="CDD" id="cd17928">
    <property type="entry name" value="DEXDc_SecA"/>
    <property type="match status" value="1"/>
</dbReference>
<dbReference type="FunFam" id="3.40.50.300:FF:000113">
    <property type="entry name" value="Preprotein translocase subunit SecA"/>
    <property type="match status" value="1"/>
</dbReference>
<evidence type="ECO:0000256" key="11">
    <source>
        <dbReference type="ARBA" id="ARBA00022927"/>
    </source>
</evidence>
<dbReference type="Gene3D" id="3.90.1440.10">
    <property type="entry name" value="SecA, preprotein cross-linking domain"/>
    <property type="match status" value="1"/>
</dbReference>
<dbReference type="PANTHER" id="PTHR30612:SF0">
    <property type="entry name" value="CHLOROPLAST PROTEIN-TRANSPORTING ATPASE"/>
    <property type="match status" value="1"/>
</dbReference>
<dbReference type="GO" id="GO:0065002">
    <property type="term" value="P:intracellular protein transmembrane transport"/>
    <property type="evidence" value="ECO:0007669"/>
    <property type="project" value="UniProtKB-UniRule"/>
</dbReference>
<keyword evidence="5 15" id="KW-1003">Cell membrane</keyword>
<dbReference type="InterPro" id="IPR000185">
    <property type="entry name" value="SecA"/>
</dbReference>
<dbReference type="Pfam" id="PF07516">
    <property type="entry name" value="SecA_SW"/>
    <property type="match status" value="2"/>
</dbReference>
<name>A0A5C6AAK6_9BACT</name>
<keyword evidence="13 15" id="KW-0811">Translocation</keyword>
<dbReference type="EC" id="7.4.2.8" evidence="15"/>
<proteinExistence type="inferred from homology"/>
<dbReference type="GO" id="GO:0006605">
    <property type="term" value="P:protein targeting"/>
    <property type="evidence" value="ECO:0007669"/>
    <property type="project" value="UniProtKB-UniRule"/>
</dbReference>
<dbReference type="PROSITE" id="PS01312">
    <property type="entry name" value="SECA"/>
    <property type="match status" value="1"/>
</dbReference>
<keyword evidence="7" id="KW-0479">Metal-binding</keyword>
<dbReference type="InterPro" id="IPR011115">
    <property type="entry name" value="SecA_DEAD"/>
</dbReference>
<dbReference type="Pfam" id="PF21090">
    <property type="entry name" value="P-loop_SecA"/>
    <property type="match status" value="1"/>
</dbReference>
<dbReference type="PROSITE" id="PS51196">
    <property type="entry name" value="SECA_MOTOR_DEAD"/>
    <property type="match status" value="1"/>
</dbReference>
<dbReference type="EMBL" id="SJPR01000003">
    <property type="protein sequence ID" value="TWT97064.1"/>
    <property type="molecule type" value="Genomic_DNA"/>
</dbReference>
<keyword evidence="12 15" id="KW-1278">Translocase</keyword>
<dbReference type="GO" id="GO:0031522">
    <property type="term" value="C:cell envelope Sec protein transport complex"/>
    <property type="evidence" value="ECO:0007669"/>
    <property type="project" value="TreeGrafter"/>
</dbReference>
<dbReference type="InterPro" id="IPR011116">
    <property type="entry name" value="SecA_Wing/Scaffold"/>
</dbReference>
<feature type="domain" description="Helicase ATP-binding" evidence="17">
    <location>
        <begin position="138"/>
        <end position="304"/>
    </location>
</feature>
<feature type="region of interest" description="Disordered" evidence="16">
    <location>
        <begin position="1193"/>
        <end position="1261"/>
    </location>
</feature>
<dbReference type="SMART" id="SM00958">
    <property type="entry name" value="SecA_PP_bind"/>
    <property type="match status" value="1"/>
</dbReference>
<evidence type="ECO:0000256" key="7">
    <source>
        <dbReference type="ARBA" id="ARBA00022723"/>
    </source>
</evidence>
<dbReference type="Pfam" id="PF01043">
    <property type="entry name" value="SecA_PP_bind"/>
    <property type="match status" value="1"/>
</dbReference>
<comment type="similarity">
    <text evidence="3 15">Belongs to the SecA family.</text>
</comment>
<keyword evidence="20" id="KW-1185">Reference proteome</keyword>
<dbReference type="PRINTS" id="PR00906">
    <property type="entry name" value="SECA"/>
</dbReference>
<evidence type="ECO:0000256" key="9">
    <source>
        <dbReference type="ARBA" id="ARBA00022833"/>
    </source>
</evidence>
<keyword evidence="6 15" id="KW-0963">Cytoplasm</keyword>
<dbReference type="InterPro" id="IPR036266">
    <property type="entry name" value="SecA_Wing/Scaffold_sf"/>
</dbReference>
<dbReference type="SUPFAM" id="SSF52540">
    <property type="entry name" value="P-loop containing nucleoside triphosphate hydrolases"/>
    <property type="match status" value="2"/>
</dbReference>
<feature type="compositionally biased region" description="Low complexity" evidence="16">
    <location>
        <begin position="1196"/>
        <end position="1209"/>
    </location>
</feature>
<organism evidence="19 20">
    <name type="scientific">Botrimarina colliarenosi</name>
    <dbReference type="NCBI Taxonomy" id="2528001"/>
    <lineage>
        <taxon>Bacteria</taxon>
        <taxon>Pseudomonadati</taxon>
        <taxon>Planctomycetota</taxon>
        <taxon>Planctomycetia</taxon>
        <taxon>Pirellulales</taxon>
        <taxon>Lacipirellulaceae</taxon>
        <taxon>Botrimarina</taxon>
    </lineage>
</organism>
<dbReference type="PROSITE" id="PS51192">
    <property type="entry name" value="HELICASE_ATP_BIND_1"/>
    <property type="match status" value="1"/>
</dbReference>
<feature type="binding site" evidence="15">
    <location>
        <begin position="154"/>
        <end position="158"/>
    </location>
    <ligand>
        <name>ATP</name>
        <dbReference type="ChEBI" id="CHEBI:30616"/>
    </ligand>
</feature>
<dbReference type="Pfam" id="PF02810">
    <property type="entry name" value="SEC-C"/>
    <property type="match status" value="1"/>
</dbReference>
<evidence type="ECO:0000256" key="5">
    <source>
        <dbReference type="ARBA" id="ARBA00022475"/>
    </source>
</evidence>
<dbReference type="GO" id="GO:0043952">
    <property type="term" value="P:protein transport by the Sec complex"/>
    <property type="evidence" value="ECO:0007669"/>
    <property type="project" value="UniProtKB-ARBA"/>
</dbReference>
<dbReference type="SUPFAM" id="SSF81886">
    <property type="entry name" value="Helical scaffold and wing domains of SecA"/>
    <property type="match status" value="2"/>
</dbReference>
<evidence type="ECO:0000256" key="15">
    <source>
        <dbReference type="HAMAP-Rule" id="MF_01382"/>
    </source>
</evidence>
<dbReference type="InterPro" id="IPR014001">
    <property type="entry name" value="Helicase_ATP-bd"/>
</dbReference>
<keyword evidence="4 15" id="KW-0813">Transport</keyword>
<sequence length="1261" mass="142637">MADELEGPCRPRDPAGRPIHRTRYPRWLAMELLERLWEILGSIVNAILGRVERTVTSLFGSANARNLRKMDPKVEAINALATKYAAMSDDELREQTVRFRQRLEQGETLDDLLVEAFAVCREAGQRFLGMKHYDVQLIGGMILHSGAIAEMVTGEGKTLTATLPAYLNALGGHVHVVTVNDYLARRDMEWMGPLFTNLGLRVGAIYSGMEPDERQDAYACDITYGTNNEFGFDYLRDNMRVAALQDDRFPKHLQQAQGPLNYAIVDEVDNILIDEARTPLIISGPAQDDITKYQKADRVARALKPGLHFEVKEKEHSANLTEDGVREAEKLAGVESFYTAGNMQWPHLIDNSLKAHHLYKRDVNYVVADGRVVIVDEHTGRLMEGRQWSDGLHQAVEAKEGVEIKQENQTLATITLQNFFKQYDKLAGMTGTALTEAGEFWQIYKLDVVGIPTNRPMQRIEMPDVIYGTEKEKFESLADEIERVNKHTTVELAGGDWFIGSIVKETDSEIEIQLVGKKETKTFDKAKVKHIQYPGRPILVGTVSIEKSERLSRLLEQRGVKHELLNAKQHKREAEIVAQAGRLGVVTIATNMAGRGTDIVLGGNPETMAWARLQEKYASRLDVPNEEWDTLVDQIDKEFGMKEQGKEVKRLGGLYIVGTERHEARRIDLQLRGRSGRQGDPGSSRFFLSLEDDLLRIFFGDWVRKMMQSLGLKDGEPIESSMVQRRIEGAQKKREEMNFEARKNLLEYDEVMNSQRERVYGYRQQILDGANCRDLLLKMIGEQIDERLDVLLDPKYGVESFAAGAGKAFGVEFDPRDFRNLPFEEADRLAHDEAERYAEAQIFDAIEENLPSDDETEWNWDALTKWSNARFGLNLRDRDLKKIGRDHLSTELIERANEALARVELTDGARLLEPGFGVASACGWMRDKFGVEMNPEELGAAEPNEVKQIAHQRARAAYDAREAEYPVLAAMYRFGARQQALDRDGLVDWASRRFGVTISLEDLKSKQREEIRQQLIEYSREANVHAKQVAEEAHNRVAKLFASAESDATLGSVTGSNGKLDDLAAWLRGETGESVDADELAKLGRDEALRRVNRVVEDRYRPEMRRMERQLLLQILDQGWKEHLLAMDHLRSSVGLRSYAQVDPKVEYKREGMRMFEQMWDSVGAYVTDLVFRMEQLNEDFVSNTWADATAKHESASSLSDAASQQSESADPDDPTQSQSDAKPEPIRTRDQKVGRNDPCPCGSGKKYKQCCLRTGSGSAA</sequence>
<evidence type="ECO:0000259" key="17">
    <source>
        <dbReference type="PROSITE" id="PS51192"/>
    </source>
</evidence>
<dbReference type="InterPro" id="IPR020937">
    <property type="entry name" value="SecA_CS"/>
</dbReference>
<dbReference type="InterPro" id="IPR044722">
    <property type="entry name" value="SecA_SF2_C"/>
</dbReference>
<evidence type="ECO:0000256" key="8">
    <source>
        <dbReference type="ARBA" id="ARBA00022741"/>
    </source>
</evidence>
<comment type="catalytic activity">
    <reaction evidence="15">
        <text>ATP + H2O + cellular proteinSide 1 = ADP + phosphate + cellular proteinSide 2.</text>
        <dbReference type="EC" id="7.4.2.8"/>
    </reaction>
</comment>
<feature type="compositionally biased region" description="Basic and acidic residues" evidence="16">
    <location>
        <begin position="1222"/>
        <end position="1236"/>
    </location>
</feature>
<dbReference type="GO" id="GO:0008564">
    <property type="term" value="F:protein-exporting ATPase activity"/>
    <property type="evidence" value="ECO:0007669"/>
    <property type="project" value="UniProtKB-EC"/>
</dbReference>
<dbReference type="SUPFAM" id="SSF81767">
    <property type="entry name" value="Pre-protein crosslinking domain of SecA"/>
    <property type="match status" value="1"/>
</dbReference>
<feature type="binding site" evidence="15">
    <location>
        <position position="136"/>
    </location>
    <ligand>
        <name>ATP</name>
        <dbReference type="ChEBI" id="CHEBI:30616"/>
    </ligand>
</feature>
<gene>
    <name evidence="15" type="primary">secA</name>
    <name evidence="19" type="ORF">Pla108_28410</name>
</gene>
<keyword evidence="10 15" id="KW-0067">ATP-binding</keyword>
<comment type="cofactor">
    <cofactor evidence="1">
        <name>Zn(2+)</name>
        <dbReference type="ChEBI" id="CHEBI:29105"/>
    </cofactor>
</comment>
<keyword evidence="11 15" id="KW-0653">Protein transport</keyword>
<dbReference type="InterPro" id="IPR014018">
    <property type="entry name" value="SecA_motor_DEAD"/>
</dbReference>
<evidence type="ECO:0000256" key="6">
    <source>
        <dbReference type="ARBA" id="ARBA00022490"/>
    </source>
</evidence>
<dbReference type="HAMAP" id="MF_01382">
    <property type="entry name" value="SecA"/>
    <property type="match status" value="1"/>
</dbReference>
<dbReference type="FunFam" id="3.90.1440.10:FF:000003">
    <property type="entry name" value="Preprotein translocase SecA subunit"/>
    <property type="match status" value="1"/>
</dbReference>
<accession>A0A5C6AAK6</accession>
<evidence type="ECO:0000256" key="4">
    <source>
        <dbReference type="ARBA" id="ARBA00022448"/>
    </source>
</evidence>
<comment type="caution">
    <text evidence="19">The sequence shown here is derived from an EMBL/GenBank/DDBJ whole genome shotgun (WGS) entry which is preliminary data.</text>
</comment>
<protein>
    <recommendedName>
        <fullName evidence="15">Protein translocase subunit SecA</fullName>
        <ecNumber evidence="15">7.4.2.8</ecNumber>
    </recommendedName>
</protein>
<dbReference type="GO" id="GO:0046872">
    <property type="term" value="F:metal ion binding"/>
    <property type="evidence" value="ECO:0007669"/>
    <property type="project" value="UniProtKB-KW"/>
</dbReference>
<evidence type="ECO:0000256" key="16">
    <source>
        <dbReference type="SAM" id="MobiDB-lite"/>
    </source>
</evidence>
<dbReference type="GO" id="GO:0005829">
    <property type="term" value="C:cytosol"/>
    <property type="evidence" value="ECO:0007669"/>
    <property type="project" value="TreeGrafter"/>
</dbReference>
<dbReference type="InterPro" id="IPR036670">
    <property type="entry name" value="SecA_X-link_sf"/>
</dbReference>
<comment type="subcellular location">
    <subcellularLocation>
        <location evidence="15">Cell membrane</location>
        <topology evidence="15">Peripheral membrane protein</topology>
        <orientation evidence="15">Cytoplasmic side</orientation>
    </subcellularLocation>
    <subcellularLocation>
        <location evidence="15">Cytoplasm</location>
    </subcellularLocation>
    <subcellularLocation>
        <location evidence="2">Membrane</location>
        <topology evidence="2">Peripheral membrane protein</topology>
    </subcellularLocation>
    <text evidence="15">Distribution is 50-50.</text>
</comment>
<dbReference type="Gene3D" id="3.40.50.300">
    <property type="entry name" value="P-loop containing nucleotide triphosphate hydrolases"/>
    <property type="match status" value="2"/>
</dbReference>
<feature type="binding site" evidence="15">
    <location>
        <position position="598"/>
    </location>
    <ligand>
        <name>ATP</name>
        <dbReference type="ChEBI" id="CHEBI:30616"/>
    </ligand>
</feature>
<dbReference type="GO" id="GO:0005524">
    <property type="term" value="F:ATP binding"/>
    <property type="evidence" value="ECO:0007669"/>
    <property type="project" value="UniProtKB-UniRule"/>
</dbReference>
<dbReference type="PANTHER" id="PTHR30612">
    <property type="entry name" value="SECA INNER MEMBRANE COMPONENT OF SEC PROTEIN SECRETION SYSTEM"/>
    <property type="match status" value="1"/>
</dbReference>
<comment type="function">
    <text evidence="15">Part of the Sec protein translocase complex. Interacts with the SecYEG preprotein conducting channel. Has a central role in coupling the hydrolysis of ATP to the transfer of proteins into and across the cell membrane, serving as an ATP-driven molecular motor driving the stepwise translocation of polypeptide chains across the membrane.</text>
</comment>
<dbReference type="AlphaFoldDB" id="A0A5C6AAK6"/>
<dbReference type="CDD" id="cd18803">
    <property type="entry name" value="SF2_C_secA"/>
    <property type="match status" value="1"/>
</dbReference>
<dbReference type="InterPro" id="IPR011130">
    <property type="entry name" value="SecA_preprotein_X-link_dom"/>
</dbReference>
<dbReference type="FunFam" id="3.40.50.300:FF:000246">
    <property type="entry name" value="Preprotein translocase subunit SecA"/>
    <property type="match status" value="1"/>
</dbReference>
<keyword evidence="14 15" id="KW-0472">Membrane</keyword>
<evidence type="ECO:0000256" key="2">
    <source>
        <dbReference type="ARBA" id="ARBA00004170"/>
    </source>
</evidence>